<dbReference type="EMBL" id="KM924295">
    <property type="protein sequence ID" value="AIU39577.1"/>
    <property type="molecule type" value="Genomic_DNA"/>
</dbReference>
<gene>
    <name evidence="3" type="primary">ORF52</name>
</gene>
<dbReference type="GeneID" id="23104189"/>
<sequence length="135" mass="14753">MASGGGGGGSKRCPKKQPSPEELADEVAKLRLENKKLKTKLKEQVGGEDVVLTQAAKEAMITSVASGLTRVAAKNIEDRVRKETASVTTKNEFEEKIKNLNFRVHLSYADLGGRASSDTSKVRTRGRSRHRSEKE</sequence>
<dbReference type="SUPFAM" id="SSF160459">
    <property type="entry name" value="BLRF2-like"/>
    <property type="match status" value="1"/>
</dbReference>
<dbReference type="Proteomes" id="UP000124452">
    <property type="component" value="Segment"/>
</dbReference>
<dbReference type="Gene3D" id="1.10.3390.10">
    <property type="entry name" value="YejL-like"/>
    <property type="match status" value="1"/>
</dbReference>
<evidence type="ECO:0000313" key="3">
    <source>
        <dbReference type="EMBL" id="AIU39577.1"/>
    </source>
</evidence>
<organism evidence="3 4">
    <name type="scientific">Equid gammaherpesvirus 5</name>
    <dbReference type="NCBI Taxonomy" id="10371"/>
    <lineage>
        <taxon>Viruses</taxon>
        <taxon>Duplodnaviria</taxon>
        <taxon>Heunggongvirae</taxon>
        <taxon>Peploviricota</taxon>
        <taxon>Herviviricetes</taxon>
        <taxon>Herpesvirales</taxon>
        <taxon>Orthoherpesviridae</taxon>
        <taxon>Gammaherpesvirinae</taxon>
        <taxon>Percavirus</taxon>
        <taxon>Percavirus equidgamma5</taxon>
    </lineage>
</organism>
<evidence type="ECO:0000313" key="4">
    <source>
        <dbReference type="Proteomes" id="UP000124452"/>
    </source>
</evidence>
<dbReference type="KEGG" id="vg:23104189"/>
<feature type="compositionally biased region" description="Gly residues" evidence="2">
    <location>
        <begin position="1"/>
        <end position="10"/>
    </location>
</feature>
<proteinExistence type="inferred from homology"/>
<feature type="region of interest" description="Disordered" evidence="2">
    <location>
        <begin position="1"/>
        <end position="23"/>
    </location>
</feature>
<reference evidence="3 4" key="1">
    <citation type="journal article" date="2015" name="Genome Announc.">
        <title>Genome sequences of equid herpesviruses 2 and 5.</title>
        <authorList>
            <person name="Wilkie G.S."/>
            <person name="Kerr K."/>
            <person name="Stewart J.P."/>
            <person name="Studdert M.J."/>
            <person name="Davison A.J."/>
        </authorList>
    </citation>
    <scope>NUCLEOTIDE SEQUENCE [LARGE SCALE GENOMIC DNA]</scope>
    <source>
        <strain evidence="3">2-141/67</strain>
    </source>
</reference>
<keyword evidence="4" id="KW-1185">Reference proteome</keyword>
<protein>
    <submittedName>
        <fullName evidence="3">Virion protein G52</fullName>
    </submittedName>
</protein>
<feature type="compositionally biased region" description="Basic residues" evidence="2">
    <location>
        <begin position="122"/>
        <end position="135"/>
    </location>
</feature>
<accession>A0A0B4Q5K2</accession>
<dbReference type="InterPro" id="IPR008642">
    <property type="entry name" value="Herpes_BLRF2"/>
</dbReference>
<dbReference type="Pfam" id="PF05812">
    <property type="entry name" value="Herpes_BLRF2"/>
    <property type="match status" value="1"/>
</dbReference>
<name>A0A0B4Q5K2_9GAMA</name>
<comment type="similarity">
    <text evidence="1">Belongs to the herpesviridae BLRF2 family.</text>
</comment>
<evidence type="ECO:0000256" key="2">
    <source>
        <dbReference type="SAM" id="MobiDB-lite"/>
    </source>
</evidence>
<feature type="region of interest" description="Disordered" evidence="2">
    <location>
        <begin position="112"/>
        <end position="135"/>
    </location>
</feature>
<dbReference type="OrthoDB" id="34484at10239"/>
<dbReference type="RefSeq" id="YP_009118442.1">
    <property type="nucleotide sequence ID" value="NC_026421.1"/>
</dbReference>
<evidence type="ECO:0000256" key="1">
    <source>
        <dbReference type="ARBA" id="ARBA00008922"/>
    </source>
</evidence>